<dbReference type="EMBL" id="FUFA01000004">
    <property type="protein sequence ID" value="SPM34833.1"/>
    <property type="molecule type" value="Genomic_DNA"/>
</dbReference>
<keyword evidence="3" id="KW-1185">Reference proteome</keyword>
<dbReference type="Proteomes" id="UP000240988">
    <property type="component" value="Unassembled WGS sequence"/>
</dbReference>
<dbReference type="InterPro" id="IPR009959">
    <property type="entry name" value="Cyclase_SnoaL-like"/>
</dbReference>
<feature type="domain" description="SnoaL-like" evidence="1">
    <location>
        <begin position="14"/>
        <end position="126"/>
    </location>
</feature>
<dbReference type="GO" id="GO:0016853">
    <property type="term" value="F:isomerase activity"/>
    <property type="evidence" value="ECO:0007669"/>
    <property type="project" value="UniProtKB-KW"/>
</dbReference>
<dbReference type="RefSeq" id="WP_077079427.1">
    <property type="nucleotide sequence ID" value="NZ_LT721901.1"/>
</dbReference>
<reference evidence="2 3" key="1">
    <citation type="submission" date="2017-01" db="EMBL/GenBank/DDBJ databases">
        <authorList>
            <consortium name="Urmite Genomes"/>
        </authorList>
    </citation>
    <scope>NUCLEOTIDE SEQUENCE [LARGE SCALE GENOMIC DNA]</scope>
    <source>
        <strain evidence="2 3">AB57</strain>
    </source>
</reference>
<dbReference type="GO" id="GO:0030638">
    <property type="term" value="P:polyketide metabolic process"/>
    <property type="evidence" value="ECO:0007669"/>
    <property type="project" value="InterPro"/>
</dbReference>
<sequence>MTTATTDLAGYPARYFAAWGQRDLAAALCVIADNVDWQDPSLPEPITGREAAAAFFTAAWSGFPDLQMQPIGEALVDEANRRICQEWRMVGTHTGEGFPPGVPPSGRPFDVTGTDIWQVDETGRAVCVHAYWNVATLLTQLGLT</sequence>
<evidence type="ECO:0000259" key="1">
    <source>
        <dbReference type="Pfam" id="PF12680"/>
    </source>
</evidence>
<evidence type="ECO:0000313" key="3">
    <source>
        <dbReference type="Proteomes" id="UP000240988"/>
    </source>
</evidence>
<dbReference type="PANTHER" id="PTHR38436">
    <property type="entry name" value="POLYKETIDE CYCLASE SNOAL-LIKE DOMAIN"/>
    <property type="match status" value="1"/>
</dbReference>
<dbReference type="Pfam" id="PF12680">
    <property type="entry name" value="SnoaL_2"/>
    <property type="match status" value="1"/>
</dbReference>
<dbReference type="OrthoDB" id="8855132at2"/>
<dbReference type="Gene3D" id="3.10.450.50">
    <property type="match status" value="1"/>
</dbReference>
<keyword evidence="2" id="KW-0413">Isomerase</keyword>
<organism evidence="2 3">
    <name type="scientific">Mycobacterium rhizamassiliense</name>
    <dbReference type="NCBI Taxonomy" id="1841860"/>
    <lineage>
        <taxon>Bacteria</taxon>
        <taxon>Bacillati</taxon>
        <taxon>Actinomycetota</taxon>
        <taxon>Actinomycetes</taxon>
        <taxon>Mycobacteriales</taxon>
        <taxon>Mycobacteriaceae</taxon>
        <taxon>Mycobacterium</taxon>
    </lineage>
</organism>
<dbReference type="InterPro" id="IPR032710">
    <property type="entry name" value="NTF2-like_dom_sf"/>
</dbReference>
<gene>
    <name evidence="2" type="ORF">MRAB57_2654</name>
</gene>
<accession>A0A2U3NTP3</accession>
<name>A0A2U3NTP3_9MYCO</name>
<evidence type="ECO:0000313" key="2">
    <source>
        <dbReference type="EMBL" id="SPM34833.1"/>
    </source>
</evidence>
<dbReference type="PANTHER" id="PTHR38436:SF1">
    <property type="entry name" value="ESTER CYCLASE"/>
    <property type="match status" value="1"/>
</dbReference>
<dbReference type="AlphaFoldDB" id="A0A2U3NTP3"/>
<dbReference type="InterPro" id="IPR037401">
    <property type="entry name" value="SnoaL-like"/>
</dbReference>
<proteinExistence type="predicted"/>
<protein>
    <submittedName>
        <fullName evidence="2">Ketosteroid isomerase-related protein</fullName>
    </submittedName>
</protein>
<dbReference type="STRING" id="1841860.GCA_900157375_02657"/>
<dbReference type="SUPFAM" id="SSF54427">
    <property type="entry name" value="NTF2-like"/>
    <property type="match status" value="1"/>
</dbReference>